<dbReference type="SUPFAM" id="SSF55931">
    <property type="entry name" value="Glutamine synthetase/guanido kinase"/>
    <property type="match status" value="1"/>
</dbReference>
<comment type="similarity">
    <text evidence="2 10">Belongs to the glutamate--cysteine ligase type 3 family.</text>
</comment>
<keyword evidence="5 10" id="KW-0317">Glutathione biosynthesis</keyword>
<dbReference type="Gene3D" id="3.30.590.50">
    <property type="match status" value="1"/>
</dbReference>
<evidence type="ECO:0000313" key="14">
    <source>
        <dbReference type="Proteomes" id="UP000728032"/>
    </source>
</evidence>
<keyword evidence="14" id="KW-1185">Reference proteome</keyword>
<dbReference type="EMBL" id="CAJPVJ010040985">
    <property type="protein sequence ID" value="CAG2181926.1"/>
    <property type="molecule type" value="Genomic_DNA"/>
</dbReference>
<dbReference type="GO" id="GO:0004357">
    <property type="term" value="F:glutamate-cysteine ligase activity"/>
    <property type="evidence" value="ECO:0007669"/>
    <property type="project" value="UniProtKB-UniRule"/>
</dbReference>
<dbReference type="EMBL" id="OC955810">
    <property type="protein sequence ID" value="CAD7664789.1"/>
    <property type="molecule type" value="Genomic_DNA"/>
</dbReference>
<evidence type="ECO:0000256" key="2">
    <source>
        <dbReference type="ARBA" id="ARBA00008100"/>
    </source>
</evidence>
<dbReference type="GO" id="GO:0005524">
    <property type="term" value="F:ATP binding"/>
    <property type="evidence" value="ECO:0007669"/>
    <property type="project" value="UniProtKB-UniRule"/>
</dbReference>
<feature type="compositionally biased region" description="Polar residues" evidence="11">
    <location>
        <begin position="171"/>
        <end position="185"/>
    </location>
</feature>
<dbReference type="AlphaFoldDB" id="A0A7R9R190"/>
<evidence type="ECO:0000256" key="7">
    <source>
        <dbReference type="ARBA" id="ARBA00022840"/>
    </source>
</evidence>
<dbReference type="EMBL" id="OC955757">
    <property type="protein sequence ID" value="CAD7664781.1"/>
    <property type="molecule type" value="Genomic_DNA"/>
</dbReference>
<dbReference type="EMBL" id="CAJPVJ010040932">
    <property type="protein sequence ID" value="CAG2181918.1"/>
    <property type="molecule type" value="Genomic_DNA"/>
</dbReference>
<dbReference type="InterPro" id="IPR014746">
    <property type="entry name" value="Gln_synth/guanido_kin_cat_dom"/>
</dbReference>
<organism evidence="13">
    <name type="scientific">Oppiella nova</name>
    <dbReference type="NCBI Taxonomy" id="334625"/>
    <lineage>
        <taxon>Eukaryota</taxon>
        <taxon>Metazoa</taxon>
        <taxon>Ecdysozoa</taxon>
        <taxon>Arthropoda</taxon>
        <taxon>Chelicerata</taxon>
        <taxon>Arachnida</taxon>
        <taxon>Acari</taxon>
        <taxon>Acariformes</taxon>
        <taxon>Sarcoptiformes</taxon>
        <taxon>Oribatida</taxon>
        <taxon>Brachypylina</taxon>
        <taxon>Oppioidea</taxon>
        <taxon>Oppiidae</taxon>
        <taxon>Oppiella</taxon>
    </lineage>
</organism>
<evidence type="ECO:0000256" key="3">
    <source>
        <dbReference type="ARBA" id="ARBA00012220"/>
    </source>
</evidence>
<evidence type="ECO:0000256" key="6">
    <source>
        <dbReference type="ARBA" id="ARBA00022741"/>
    </source>
</evidence>
<keyword evidence="6 10" id="KW-0547">Nucleotide-binding</keyword>
<gene>
    <name evidence="12" type="ORF">ONB1V03_LOCUS21339</name>
    <name evidence="13" type="ORF">ONB1V03_LOCUS21347</name>
</gene>
<proteinExistence type="inferred from homology"/>
<dbReference type="InterPro" id="IPR004308">
    <property type="entry name" value="GCS"/>
</dbReference>
<evidence type="ECO:0000313" key="12">
    <source>
        <dbReference type="EMBL" id="CAD7664781.1"/>
    </source>
</evidence>
<keyword evidence="7 10" id="KW-0067">ATP-binding</keyword>
<reference evidence="13" key="1">
    <citation type="submission" date="2020-11" db="EMBL/GenBank/DDBJ databases">
        <authorList>
            <person name="Tran Van P."/>
        </authorList>
    </citation>
    <scope>NUCLEOTIDE SEQUENCE</scope>
</reference>
<evidence type="ECO:0000256" key="1">
    <source>
        <dbReference type="ARBA" id="ARBA00005006"/>
    </source>
</evidence>
<evidence type="ECO:0000313" key="13">
    <source>
        <dbReference type="EMBL" id="CAD7664789.1"/>
    </source>
</evidence>
<name>A0A7R9R190_9ACAR</name>
<evidence type="ECO:0000256" key="5">
    <source>
        <dbReference type="ARBA" id="ARBA00022684"/>
    </source>
</evidence>
<evidence type="ECO:0000256" key="4">
    <source>
        <dbReference type="ARBA" id="ARBA00022598"/>
    </source>
</evidence>
<dbReference type="PANTHER" id="PTHR11164:SF0">
    <property type="entry name" value="GLUTAMATE--CYSTEINE LIGASE CATALYTIC SUBUNIT"/>
    <property type="match status" value="1"/>
</dbReference>
<evidence type="ECO:0000256" key="9">
    <source>
        <dbReference type="ARBA" id="ARBA00032122"/>
    </source>
</evidence>
<sequence>MGLLSLGKPLSWDETKTYAEHVRQHGINQFIHLYNKLKNRNDTTLKWGDEIEYMIVKFDHKNRKARLSLRAKPILDVMDAREEAEGANRSVLWRPEWGEWMIEGTPGKPYGIDESDSGAGSLSHFNVVEANMKARRQEVNAMLAEDEALLCITSYPRLGTEDFTHPYTKAEPQTSATRSQFLADE</sequence>
<comment type="pathway">
    <text evidence="1 10">Sulfur metabolism; glutathione biosynthesis; glutathione from L-cysteine and L-glutamate: step 1/2.</text>
</comment>
<accession>A0A7R9R190</accession>
<keyword evidence="4 10" id="KW-0436">Ligase</keyword>
<evidence type="ECO:0000256" key="8">
    <source>
        <dbReference type="ARBA" id="ARBA00030585"/>
    </source>
</evidence>
<feature type="region of interest" description="Disordered" evidence="11">
    <location>
        <begin position="163"/>
        <end position="185"/>
    </location>
</feature>
<dbReference type="Proteomes" id="UP000728032">
    <property type="component" value="Unassembled WGS sequence"/>
</dbReference>
<dbReference type="EC" id="6.3.2.2" evidence="3 10"/>
<dbReference type="GO" id="GO:0006750">
    <property type="term" value="P:glutathione biosynthetic process"/>
    <property type="evidence" value="ECO:0007669"/>
    <property type="project" value="UniProtKB-UniRule"/>
</dbReference>
<dbReference type="PANTHER" id="PTHR11164">
    <property type="entry name" value="GLUTAMATE CYSTEINE LIGASE"/>
    <property type="match status" value="1"/>
</dbReference>
<dbReference type="OrthoDB" id="7939818at2759"/>
<protein>
    <recommendedName>
        <fullName evidence="3 10">Glutamate--cysteine ligase</fullName>
        <ecNumber evidence="3 10">6.3.2.2</ecNumber>
    </recommendedName>
    <alternativeName>
        <fullName evidence="9 10">Gamma-ECS</fullName>
    </alternativeName>
    <alternativeName>
        <fullName evidence="8 10">Gamma-glutamylcysteine synthetase</fullName>
    </alternativeName>
</protein>
<dbReference type="GO" id="GO:0017109">
    <property type="term" value="C:glutamate-cysteine ligase complex"/>
    <property type="evidence" value="ECO:0007669"/>
    <property type="project" value="TreeGrafter"/>
</dbReference>
<evidence type="ECO:0000256" key="11">
    <source>
        <dbReference type="SAM" id="MobiDB-lite"/>
    </source>
</evidence>
<comment type="catalytic activity">
    <reaction evidence="10">
        <text>L-cysteine + L-glutamate + ATP = gamma-L-glutamyl-L-cysteine + ADP + phosphate + H(+)</text>
        <dbReference type="Rhea" id="RHEA:13285"/>
        <dbReference type="ChEBI" id="CHEBI:15378"/>
        <dbReference type="ChEBI" id="CHEBI:29985"/>
        <dbReference type="ChEBI" id="CHEBI:30616"/>
        <dbReference type="ChEBI" id="CHEBI:35235"/>
        <dbReference type="ChEBI" id="CHEBI:43474"/>
        <dbReference type="ChEBI" id="CHEBI:58173"/>
        <dbReference type="ChEBI" id="CHEBI:456216"/>
        <dbReference type="EC" id="6.3.2.2"/>
    </reaction>
</comment>
<dbReference type="UniPathway" id="UPA00142">
    <property type="reaction ID" value="UER00209"/>
</dbReference>
<evidence type="ECO:0000256" key="10">
    <source>
        <dbReference type="RuleBase" id="RU367135"/>
    </source>
</evidence>
<feature type="non-terminal residue" evidence="13">
    <location>
        <position position="1"/>
    </location>
</feature>